<dbReference type="RefSeq" id="WP_066420152.1">
    <property type="nucleotide sequence ID" value="NZ_FKBS01000029.1"/>
</dbReference>
<evidence type="ECO:0000313" key="8">
    <source>
        <dbReference type="EMBL" id="SAI56819.1"/>
    </source>
</evidence>
<gene>
    <name evidence="8" type="ORF">SAMEA1982600_04824</name>
</gene>
<dbReference type="AlphaFoldDB" id="A0A157RHD3"/>
<feature type="transmembrane region" description="Helical" evidence="6">
    <location>
        <begin position="112"/>
        <end position="131"/>
    </location>
</feature>
<dbReference type="OrthoDB" id="9810662at2"/>
<evidence type="ECO:0000256" key="1">
    <source>
        <dbReference type="ARBA" id="ARBA00004651"/>
    </source>
</evidence>
<sequence length="288" mass="30980">MLIALAMGLAALCAGLAAYALCVPLWRGERAPRTDPVLPWWWRSAWPWTSWLARSAGPLLSWGARSRWNRLMGRAGLPRQIAETDLAALAWLASLAAGTIAAALALRMAANPLMPAVASAILAGLWPRLWLRRLATRRRLRIDRDMPFVLDLMTLCVEAGLGLHGALQQSAQCAPGGPLRDMLEGALADMRAGMGRTAALKAMAVRSGSTALQAWVAALAQADSLGMSLGPLMRGQAAQCRSDRFQRAERLAMEAPVKMLLPLIGCIFPCTFIVLGFPILMQLLPALG</sequence>
<organism evidence="8 9">
    <name type="scientific">Bordetella ansorpii</name>
    <dbReference type="NCBI Taxonomy" id="288768"/>
    <lineage>
        <taxon>Bacteria</taxon>
        <taxon>Pseudomonadati</taxon>
        <taxon>Pseudomonadota</taxon>
        <taxon>Betaproteobacteria</taxon>
        <taxon>Burkholderiales</taxon>
        <taxon>Alcaligenaceae</taxon>
        <taxon>Bordetella</taxon>
    </lineage>
</organism>
<name>A0A157RHD3_9BORD</name>
<dbReference type="PANTHER" id="PTHR35007">
    <property type="entry name" value="INTEGRAL MEMBRANE PROTEIN-RELATED"/>
    <property type="match status" value="1"/>
</dbReference>
<keyword evidence="4 6" id="KW-1133">Transmembrane helix</keyword>
<evidence type="ECO:0000256" key="4">
    <source>
        <dbReference type="ARBA" id="ARBA00022989"/>
    </source>
</evidence>
<dbReference type="Proteomes" id="UP000077037">
    <property type="component" value="Unassembled WGS sequence"/>
</dbReference>
<feature type="transmembrane region" description="Helical" evidence="6">
    <location>
        <begin position="260"/>
        <end position="281"/>
    </location>
</feature>
<dbReference type="EMBL" id="FKBS01000029">
    <property type="protein sequence ID" value="SAI56819.1"/>
    <property type="molecule type" value="Genomic_DNA"/>
</dbReference>
<evidence type="ECO:0000313" key="9">
    <source>
        <dbReference type="Proteomes" id="UP000077037"/>
    </source>
</evidence>
<evidence type="ECO:0000256" key="3">
    <source>
        <dbReference type="ARBA" id="ARBA00022692"/>
    </source>
</evidence>
<evidence type="ECO:0000256" key="5">
    <source>
        <dbReference type="ARBA" id="ARBA00023136"/>
    </source>
</evidence>
<accession>A0A157RHD3</accession>
<proteinExistence type="predicted"/>
<comment type="subcellular location">
    <subcellularLocation>
        <location evidence="1">Cell membrane</location>
        <topology evidence="1">Multi-pass membrane protein</topology>
    </subcellularLocation>
</comment>
<evidence type="ECO:0000256" key="2">
    <source>
        <dbReference type="ARBA" id="ARBA00022475"/>
    </source>
</evidence>
<evidence type="ECO:0000259" key="7">
    <source>
        <dbReference type="Pfam" id="PF00482"/>
    </source>
</evidence>
<reference evidence="8 9" key="1">
    <citation type="submission" date="2016-03" db="EMBL/GenBank/DDBJ databases">
        <authorList>
            <consortium name="Pathogen Informatics"/>
        </authorList>
    </citation>
    <scope>NUCLEOTIDE SEQUENCE [LARGE SCALE GENOMIC DNA]</scope>
    <source>
        <strain evidence="8 9">NCTC13364</strain>
    </source>
</reference>
<protein>
    <submittedName>
        <fullName evidence="8">Pilus assembly protein</fullName>
    </submittedName>
</protein>
<dbReference type="PANTHER" id="PTHR35007:SF2">
    <property type="entry name" value="PILUS ASSEMBLE PROTEIN"/>
    <property type="match status" value="1"/>
</dbReference>
<keyword evidence="3 6" id="KW-0812">Transmembrane</keyword>
<dbReference type="Pfam" id="PF00482">
    <property type="entry name" value="T2SSF"/>
    <property type="match status" value="1"/>
</dbReference>
<keyword evidence="2" id="KW-1003">Cell membrane</keyword>
<feature type="domain" description="Type II secretion system protein GspF" evidence="7">
    <location>
        <begin position="150"/>
        <end position="275"/>
    </location>
</feature>
<evidence type="ECO:0000256" key="6">
    <source>
        <dbReference type="SAM" id="Phobius"/>
    </source>
</evidence>
<dbReference type="GO" id="GO:0005886">
    <property type="term" value="C:plasma membrane"/>
    <property type="evidence" value="ECO:0007669"/>
    <property type="project" value="UniProtKB-SubCell"/>
</dbReference>
<dbReference type="InterPro" id="IPR018076">
    <property type="entry name" value="T2SS_GspF_dom"/>
</dbReference>
<keyword evidence="5 6" id="KW-0472">Membrane</keyword>
<feature type="transmembrane region" description="Helical" evidence="6">
    <location>
        <begin position="86"/>
        <end position="106"/>
    </location>
</feature>